<dbReference type="EMBL" id="RAZT01000008">
    <property type="protein sequence ID" value="RKN31069.1"/>
    <property type="molecule type" value="Genomic_DNA"/>
</dbReference>
<keyword evidence="1" id="KW-0677">Repeat</keyword>
<dbReference type="InterPro" id="IPR046348">
    <property type="entry name" value="SIS_dom_sf"/>
</dbReference>
<dbReference type="GO" id="GO:0097367">
    <property type="term" value="F:carbohydrate derivative binding"/>
    <property type="evidence" value="ECO:0007669"/>
    <property type="project" value="InterPro"/>
</dbReference>
<reference evidence="3 4" key="1">
    <citation type="submission" date="2018-09" db="EMBL/GenBank/DDBJ databases">
        <title>Micromonospora sp. nov. MS1-9, isolated from a root of Musa sp.</title>
        <authorList>
            <person name="Kuncharoen N."/>
            <person name="Kudo T."/>
            <person name="Ohkuma M."/>
            <person name="Yuki M."/>
            <person name="Tanasupawat S."/>
        </authorList>
    </citation>
    <scope>NUCLEOTIDE SEQUENCE [LARGE SCALE GENOMIC DNA]</scope>
    <source>
        <strain evidence="3 4">MS1-9</strain>
    </source>
</reference>
<name>A0A3A9Y1B3_9ACTN</name>
<evidence type="ECO:0000313" key="3">
    <source>
        <dbReference type="EMBL" id="RKN31069.1"/>
    </source>
</evidence>
<evidence type="ECO:0000256" key="1">
    <source>
        <dbReference type="ARBA" id="ARBA00022737"/>
    </source>
</evidence>
<gene>
    <name evidence="3" type="ORF">D7044_17560</name>
</gene>
<dbReference type="InterPro" id="IPR035466">
    <property type="entry name" value="GlmS/AgaS_SIS"/>
</dbReference>
<protein>
    <submittedName>
        <fullName evidence="3">SIS domain-containing protein</fullName>
    </submittedName>
</protein>
<sequence>MAYVDAEIASQPDCWRRAAELANEARADLPAPGERVAVVGCGTSWFMAMAYAALREQAGQGETDAFQASEFPTGRRYDRLIGITRSGTTTEVVELFEALRGRTRTTVIVGDPDSPAVPLADAAILMPFADERSVVQTRFATTALALLRAHLGENLDALAADAEVAVRAPLPIDPSSIEQVTFLGRGWTVGLAEEAALKCREAATFWAEAYPAMDYRHGPISIAAPGRLVWAFGALPDGLPEDVAATGAAFVHSRTHGCRTVLGSWSAGRNPVDPMADLILAQRFAVALATSRGLDPDAPRHLTRSVVLA</sequence>
<dbReference type="Pfam" id="PF01380">
    <property type="entry name" value="SIS"/>
    <property type="match status" value="1"/>
</dbReference>
<proteinExistence type="predicted"/>
<evidence type="ECO:0000259" key="2">
    <source>
        <dbReference type="PROSITE" id="PS51464"/>
    </source>
</evidence>
<dbReference type="PANTHER" id="PTHR10937">
    <property type="entry name" value="GLUCOSAMINE--FRUCTOSE-6-PHOSPHATE AMINOTRANSFERASE, ISOMERIZING"/>
    <property type="match status" value="1"/>
</dbReference>
<comment type="caution">
    <text evidence="3">The sequence shown here is derived from an EMBL/GenBank/DDBJ whole genome shotgun (WGS) entry which is preliminary data.</text>
</comment>
<dbReference type="Proteomes" id="UP000275865">
    <property type="component" value="Unassembled WGS sequence"/>
</dbReference>
<accession>A0A3A9Y1B3</accession>
<dbReference type="CDD" id="cd05009">
    <property type="entry name" value="SIS_GlmS_GlmD_2"/>
    <property type="match status" value="1"/>
</dbReference>
<dbReference type="InterPro" id="IPR001347">
    <property type="entry name" value="SIS_dom"/>
</dbReference>
<dbReference type="GO" id="GO:1901135">
    <property type="term" value="P:carbohydrate derivative metabolic process"/>
    <property type="evidence" value="ECO:0007669"/>
    <property type="project" value="InterPro"/>
</dbReference>
<dbReference type="SUPFAM" id="SSF53697">
    <property type="entry name" value="SIS domain"/>
    <property type="match status" value="1"/>
</dbReference>
<dbReference type="InterPro" id="IPR035490">
    <property type="entry name" value="GlmS/FrlB_SIS"/>
</dbReference>
<organism evidence="3 4">
    <name type="scientific">Micromonospora musae</name>
    <dbReference type="NCBI Taxonomy" id="1894970"/>
    <lineage>
        <taxon>Bacteria</taxon>
        <taxon>Bacillati</taxon>
        <taxon>Actinomycetota</taxon>
        <taxon>Actinomycetes</taxon>
        <taxon>Micromonosporales</taxon>
        <taxon>Micromonosporaceae</taxon>
        <taxon>Micromonospora</taxon>
    </lineage>
</organism>
<dbReference type="AlphaFoldDB" id="A0A3A9Y1B3"/>
<feature type="domain" description="SIS" evidence="2">
    <location>
        <begin position="26"/>
        <end position="165"/>
    </location>
</feature>
<dbReference type="PANTHER" id="PTHR10937:SF4">
    <property type="entry name" value="GLUCOSAMINE-6-PHOSPHATE DEAMINASE"/>
    <property type="match status" value="1"/>
</dbReference>
<evidence type="ECO:0000313" key="4">
    <source>
        <dbReference type="Proteomes" id="UP000275865"/>
    </source>
</evidence>
<dbReference type="RefSeq" id="WP_120689549.1">
    <property type="nucleotide sequence ID" value="NZ_RAZT01000008.1"/>
</dbReference>
<dbReference type="CDD" id="cd05008">
    <property type="entry name" value="SIS_GlmS_GlmD_1"/>
    <property type="match status" value="1"/>
</dbReference>
<dbReference type="Gene3D" id="3.40.50.10490">
    <property type="entry name" value="Glucose-6-phosphate isomerase like protein, domain 1"/>
    <property type="match status" value="2"/>
</dbReference>
<dbReference type="PROSITE" id="PS51464">
    <property type="entry name" value="SIS"/>
    <property type="match status" value="1"/>
</dbReference>